<dbReference type="GO" id="GO:0051287">
    <property type="term" value="F:NAD binding"/>
    <property type="evidence" value="ECO:0007669"/>
    <property type="project" value="InterPro"/>
</dbReference>
<dbReference type="Proteomes" id="UP000179145">
    <property type="component" value="Chromosome"/>
</dbReference>
<evidence type="ECO:0000256" key="2">
    <source>
        <dbReference type="ARBA" id="ARBA00023002"/>
    </source>
</evidence>
<keyword evidence="6" id="KW-1185">Reference proteome</keyword>
<dbReference type="GO" id="GO:0005829">
    <property type="term" value="C:cytosol"/>
    <property type="evidence" value="ECO:0007669"/>
    <property type="project" value="TreeGrafter"/>
</dbReference>
<evidence type="ECO:0000256" key="1">
    <source>
        <dbReference type="ARBA" id="ARBA00022857"/>
    </source>
</evidence>
<proteinExistence type="inferred from homology"/>
<dbReference type="SUPFAM" id="SSF51735">
    <property type="entry name" value="NAD(P)-binding Rossmann-fold domains"/>
    <property type="match status" value="1"/>
</dbReference>
<name>A0A1D8UVY9_9PROT</name>
<evidence type="ECO:0000256" key="3">
    <source>
        <dbReference type="ARBA" id="ARBA00023027"/>
    </source>
</evidence>
<dbReference type="FunFam" id="3.40.50.720:FF:000213">
    <property type="entry name" value="Putative 2-hydroxyacid dehydrogenase"/>
    <property type="match status" value="1"/>
</dbReference>
<organism evidence="5 6">
    <name type="scientific">Kozakia baliensis</name>
    <dbReference type="NCBI Taxonomy" id="153496"/>
    <lineage>
        <taxon>Bacteria</taxon>
        <taxon>Pseudomonadati</taxon>
        <taxon>Pseudomonadota</taxon>
        <taxon>Alphaproteobacteria</taxon>
        <taxon>Acetobacterales</taxon>
        <taxon>Acetobacteraceae</taxon>
        <taxon>Kozakia</taxon>
    </lineage>
</organism>
<dbReference type="PANTHER" id="PTHR10996:SF178">
    <property type="entry name" value="2-HYDROXYACID DEHYDROGENASE YGL185C-RELATED"/>
    <property type="match status" value="1"/>
</dbReference>
<dbReference type="eggNOG" id="COG1052">
    <property type="taxonomic scope" value="Bacteria"/>
</dbReference>
<comment type="similarity">
    <text evidence="4">Belongs to the D-isomer specific 2-hydroxyacid dehydrogenase family.</text>
</comment>
<dbReference type="RefSeq" id="WP_070403385.1">
    <property type="nucleotide sequence ID" value="NZ_BJVW01000005.1"/>
</dbReference>
<dbReference type="KEGG" id="kba:A0U89_12755"/>
<dbReference type="PANTHER" id="PTHR10996">
    <property type="entry name" value="2-HYDROXYACID DEHYDROGENASE-RELATED"/>
    <property type="match status" value="1"/>
</dbReference>
<dbReference type="Pfam" id="PF00389">
    <property type="entry name" value="2-Hacid_dh"/>
    <property type="match status" value="1"/>
</dbReference>
<evidence type="ECO:0000313" key="5">
    <source>
        <dbReference type="EMBL" id="AOX17855.1"/>
    </source>
</evidence>
<evidence type="ECO:0000313" key="6">
    <source>
        <dbReference type="Proteomes" id="UP000179145"/>
    </source>
</evidence>
<keyword evidence="1" id="KW-0521">NADP</keyword>
<dbReference type="InterPro" id="IPR050223">
    <property type="entry name" value="D-isomer_2-hydroxyacid_DH"/>
</dbReference>
<dbReference type="STRING" id="153496.A0U89_12755"/>
<dbReference type="EMBL" id="CP014674">
    <property type="protein sequence ID" value="AOX17855.1"/>
    <property type="molecule type" value="Genomic_DNA"/>
</dbReference>
<dbReference type="InterPro" id="IPR006139">
    <property type="entry name" value="D-isomer_2_OHA_DH_cat_dom"/>
</dbReference>
<dbReference type="InterPro" id="IPR006140">
    <property type="entry name" value="D-isomer_DH_NAD-bd"/>
</dbReference>
<dbReference type="Gene3D" id="3.40.50.720">
    <property type="entry name" value="NAD(P)-binding Rossmann-like Domain"/>
    <property type="match status" value="2"/>
</dbReference>
<keyword evidence="3" id="KW-0520">NAD</keyword>
<dbReference type="OrthoDB" id="9793626at2"/>
<keyword evidence="2 4" id="KW-0560">Oxidoreductase</keyword>
<reference evidence="5 6" key="1">
    <citation type="journal article" date="2016" name="Microb. Cell Fact.">
        <title>Dissection of exopolysaccharide biosynthesis in Kozakia baliensis.</title>
        <authorList>
            <person name="Brandt J.U."/>
            <person name="Jakob F."/>
            <person name="Behr J."/>
            <person name="Geissler A.J."/>
            <person name="Vogel R.F."/>
        </authorList>
    </citation>
    <scope>NUCLEOTIDE SEQUENCE [LARGE SCALE GENOMIC DNA]</scope>
    <source>
        <strain evidence="5 6">DSM 14400</strain>
    </source>
</reference>
<gene>
    <name evidence="5" type="ORF">A0U89_12755</name>
</gene>
<dbReference type="GO" id="GO:0030267">
    <property type="term" value="F:glyoxylate reductase (NADPH) activity"/>
    <property type="evidence" value="ECO:0007669"/>
    <property type="project" value="TreeGrafter"/>
</dbReference>
<accession>A0A1D8UVY9</accession>
<dbReference type="InterPro" id="IPR036291">
    <property type="entry name" value="NAD(P)-bd_dom_sf"/>
</dbReference>
<dbReference type="Pfam" id="PF02826">
    <property type="entry name" value="2-Hacid_dh_C"/>
    <property type="match status" value="1"/>
</dbReference>
<dbReference type="AlphaFoldDB" id="A0A1D8UVY9"/>
<dbReference type="SUPFAM" id="SSF52283">
    <property type="entry name" value="Formate/glycerate dehydrogenase catalytic domain-like"/>
    <property type="match status" value="1"/>
</dbReference>
<protein>
    <submittedName>
        <fullName evidence="5">Dihydrofolate reductase</fullName>
    </submittedName>
</protein>
<dbReference type="CDD" id="cd12156">
    <property type="entry name" value="HPPR"/>
    <property type="match status" value="1"/>
</dbReference>
<sequence length="310" mass="33395">MSSKPDILMIDPMTKPITERLEQYFTLHPYESVAKLGDLAAKIRGVTTGGGSGLPREILDALPNLGVISVNGVGTDKIDLEECKRRKIRVATTQGVLTDDVADMALALLLDTLRGVVASDRFVRAGRWGKDPVPNSYTVKGKKLGIAGFGHIGKAIASRAAAFGMEIAYFNSRKQDDSDYPFYPEFKSLVEWADVLVLAVSGGPRSYHMVNKEIIEALGPKGFLINVARGSVVDEDELLSALKEGRLGGAGLDVFAHEPSVPEGFYGLDNVVLQAHRASATIETRNAMGNLVIDNLIAFFDGKPLLTPVV</sequence>
<evidence type="ECO:0000256" key="4">
    <source>
        <dbReference type="RuleBase" id="RU003719"/>
    </source>
</evidence>
<dbReference type="GO" id="GO:0016618">
    <property type="term" value="F:hydroxypyruvate reductase [NAD(P)H] activity"/>
    <property type="evidence" value="ECO:0007669"/>
    <property type="project" value="TreeGrafter"/>
</dbReference>